<dbReference type="Proteomes" id="UP000232188">
    <property type="component" value="Unassembled WGS sequence"/>
</dbReference>
<accession>A0A2M9YJ76</accession>
<organism evidence="1 4">
    <name type="scientific">Leptospira adleri</name>
    <dbReference type="NCBI Taxonomy" id="2023186"/>
    <lineage>
        <taxon>Bacteria</taxon>
        <taxon>Pseudomonadati</taxon>
        <taxon>Spirochaetota</taxon>
        <taxon>Spirochaetia</taxon>
        <taxon>Leptospirales</taxon>
        <taxon>Leptospiraceae</taxon>
        <taxon>Leptospira</taxon>
    </lineage>
</organism>
<keyword evidence="3" id="KW-1185">Reference proteome</keyword>
<evidence type="ECO:0000313" key="1">
    <source>
        <dbReference type="EMBL" id="PJZ51560.1"/>
    </source>
</evidence>
<evidence type="ECO:0000313" key="3">
    <source>
        <dbReference type="Proteomes" id="UP000232149"/>
    </source>
</evidence>
<dbReference type="Proteomes" id="UP000232149">
    <property type="component" value="Unassembled WGS sequence"/>
</dbReference>
<evidence type="ECO:0000313" key="4">
    <source>
        <dbReference type="Proteomes" id="UP000232188"/>
    </source>
</evidence>
<dbReference type="EMBL" id="NPDU01000024">
    <property type="protein sequence ID" value="PJZ61932.1"/>
    <property type="molecule type" value="Genomic_DNA"/>
</dbReference>
<comment type="caution">
    <text evidence="1">The sequence shown here is derived from an EMBL/GenBank/DDBJ whole genome shotgun (WGS) entry which is preliminary data.</text>
</comment>
<gene>
    <name evidence="2" type="ORF">CH376_11060</name>
    <name evidence="1" type="ORF">CH380_19110</name>
</gene>
<dbReference type="EMBL" id="NPDV01000022">
    <property type="protein sequence ID" value="PJZ51560.1"/>
    <property type="molecule type" value="Genomic_DNA"/>
</dbReference>
<name>A0A2M9YJ76_9LEPT</name>
<evidence type="ECO:0000313" key="2">
    <source>
        <dbReference type="EMBL" id="PJZ61932.1"/>
    </source>
</evidence>
<proteinExistence type="predicted"/>
<sequence length="135" mass="15618">MGRSSRAFSRRFEKKRVREILNKESFELLGFSKKFYDENMNPIQKWVVLALFKMRFQKLSKFVQSFAGFTITHVSKIPPKIDIYSMGTYVGVIGYFHWTGNLIIARILSLGKDPAKLIESAKVLVASNYRESLSE</sequence>
<dbReference type="AlphaFoldDB" id="A0A2M9YJ76"/>
<protein>
    <submittedName>
        <fullName evidence="1">Uncharacterized protein</fullName>
    </submittedName>
</protein>
<reference evidence="3 4" key="1">
    <citation type="submission" date="2017-07" db="EMBL/GenBank/DDBJ databases">
        <title>Leptospira spp. isolated from tropical soils.</title>
        <authorList>
            <person name="Thibeaux R."/>
            <person name="Iraola G."/>
            <person name="Ferres I."/>
            <person name="Bierque E."/>
            <person name="Girault D."/>
            <person name="Soupe-Gilbert M.-E."/>
            <person name="Picardeau M."/>
            <person name="Goarant C."/>
        </authorList>
    </citation>
    <scope>NUCLEOTIDE SEQUENCE [LARGE SCALE GENOMIC DNA]</scope>
    <source>
        <strain evidence="1 4">FH2-B-C1</strain>
        <strain evidence="2 3">FH2-B-D1</strain>
    </source>
</reference>